<dbReference type="Proteomes" id="UP001059663">
    <property type="component" value="Chromosome"/>
</dbReference>
<reference evidence="1" key="1">
    <citation type="submission" date="2021-11" db="EMBL/GenBank/DDBJ databases">
        <title>Study of the species diversity of bacterial strains isolated from a unique natural object - Shulgan-Tash cave (Bashkiria).</title>
        <authorList>
            <person name="Sazanova A.L."/>
            <person name="Chirak E.R."/>
            <person name="Safronova V.I."/>
        </authorList>
    </citation>
    <scope>NUCLEOTIDE SEQUENCE</scope>
    <source>
        <strain evidence="1">P1</strain>
    </source>
</reference>
<accession>A0AC61U7M9</accession>
<proteinExistence type="predicted"/>
<evidence type="ECO:0000313" key="1">
    <source>
        <dbReference type="EMBL" id="UUZ46055.1"/>
    </source>
</evidence>
<protein>
    <submittedName>
        <fullName evidence="1">Uncharacterized protein</fullName>
    </submittedName>
</protein>
<sequence length="48" mass="5032">MDESAITTVIELERQLQSPAVRADSDGLLELLAPRLHRGGSLGTAVGS</sequence>
<dbReference type="EMBL" id="CP087977">
    <property type="protein sequence ID" value="UUZ46055.1"/>
    <property type="molecule type" value="Genomic_DNA"/>
</dbReference>
<name>A0AC61U7M9_9MICO</name>
<gene>
    <name evidence="1" type="ORF">LP422_09505</name>
</gene>
<evidence type="ECO:0000313" key="2">
    <source>
        <dbReference type="Proteomes" id="UP001059663"/>
    </source>
</evidence>
<organism evidence="1 2">
    <name type="scientific">Janibacter limosus</name>
    <dbReference type="NCBI Taxonomy" id="53458"/>
    <lineage>
        <taxon>Bacteria</taxon>
        <taxon>Bacillati</taxon>
        <taxon>Actinomycetota</taxon>
        <taxon>Actinomycetes</taxon>
        <taxon>Micrococcales</taxon>
        <taxon>Intrasporangiaceae</taxon>
        <taxon>Janibacter</taxon>
    </lineage>
</organism>